<comment type="similarity">
    <text evidence="3 11">Belongs to the ABC transporter superfamily.</text>
</comment>
<sequence length="218" mass="24287">MLKFENVSKYYPDAGDVLLNVSFYLKHGEMAFVTGHSGAGKSTLLKLIAIIERCSRGQIWLDGQNLNQAKERQIPFLRRKVGLIFQDYKLLQDRTVFDNIALPLVIAGYGHPEIARRVRASLDKVGLLGKEKKYPPSLSGGEQQRVGIARAVVNKPPMILADEPTGNLDPELSAEIMLLFEQFQQVGVTVLIASHDILLVTKMNRRVLKLDHGQLVAS</sequence>
<evidence type="ECO:0000256" key="5">
    <source>
        <dbReference type="ARBA" id="ARBA00022475"/>
    </source>
</evidence>
<dbReference type="SUPFAM" id="SSF52540">
    <property type="entry name" value="P-loop containing nucleoside triphosphate hydrolases"/>
    <property type="match status" value="1"/>
</dbReference>
<dbReference type="InterPro" id="IPR017871">
    <property type="entry name" value="ABC_transporter-like_CS"/>
</dbReference>
<protein>
    <recommendedName>
        <fullName evidence="4 11">Cell division ATP-binding protein FtsE</fullName>
    </recommendedName>
</protein>
<comment type="subcellular location">
    <subcellularLocation>
        <location evidence="11">Cell inner membrane</location>
        <topology evidence="11">Peripheral membrane protein</topology>
        <orientation evidence="11">Cytoplasmic side</orientation>
    </subcellularLocation>
    <subcellularLocation>
        <location evidence="2">Cell membrane</location>
        <topology evidence="2">Peripheral membrane protein</topology>
    </subcellularLocation>
</comment>
<evidence type="ECO:0000256" key="7">
    <source>
        <dbReference type="ARBA" id="ARBA00022741"/>
    </source>
</evidence>
<dbReference type="GO" id="GO:0016887">
    <property type="term" value="F:ATP hydrolysis activity"/>
    <property type="evidence" value="ECO:0007669"/>
    <property type="project" value="InterPro"/>
</dbReference>
<dbReference type="GO" id="GO:0005524">
    <property type="term" value="F:ATP binding"/>
    <property type="evidence" value="ECO:0007669"/>
    <property type="project" value="UniProtKB-UniRule"/>
</dbReference>
<evidence type="ECO:0000259" key="12">
    <source>
        <dbReference type="PROSITE" id="PS50893"/>
    </source>
</evidence>
<evidence type="ECO:0000256" key="6">
    <source>
        <dbReference type="ARBA" id="ARBA00022618"/>
    </source>
</evidence>
<gene>
    <name evidence="11 13" type="primary">ftsE</name>
    <name evidence="13" type="ORF">METHB2_50045</name>
</gene>
<evidence type="ECO:0000313" key="13">
    <source>
        <dbReference type="EMBL" id="CAA9891774.1"/>
    </source>
</evidence>
<accession>A0A8S0X920</accession>
<dbReference type="GO" id="GO:0022857">
    <property type="term" value="F:transmembrane transporter activity"/>
    <property type="evidence" value="ECO:0007669"/>
    <property type="project" value="TreeGrafter"/>
</dbReference>
<comment type="function">
    <text evidence="1">Part of the ABC transporter FtsEX involved in cellular division. Important for assembly or stability of the septal ring.</text>
</comment>
<evidence type="ECO:0000256" key="8">
    <source>
        <dbReference type="ARBA" id="ARBA00022840"/>
    </source>
</evidence>
<dbReference type="InterPro" id="IPR015854">
    <property type="entry name" value="ABC_transpr_LolD-like"/>
</dbReference>
<feature type="domain" description="ABC transporter" evidence="12">
    <location>
        <begin position="2"/>
        <end position="218"/>
    </location>
</feature>
<dbReference type="InterPro" id="IPR003593">
    <property type="entry name" value="AAA+_ATPase"/>
</dbReference>
<name>A0A8S0X920_9GAMM</name>
<organism evidence="13 14">
    <name type="scientific">Candidatus Methylobacter favarea</name>
    <dbReference type="NCBI Taxonomy" id="2707345"/>
    <lineage>
        <taxon>Bacteria</taxon>
        <taxon>Pseudomonadati</taxon>
        <taxon>Pseudomonadota</taxon>
        <taxon>Gammaproteobacteria</taxon>
        <taxon>Methylococcales</taxon>
        <taxon>Methylococcaceae</taxon>
        <taxon>Methylobacter</taxon>
    </lineage>
</organism>
<comment type="caution">
    <text evidence="13">The sequence shown here is derived from an EMBL/GenBank/DDBJ whole genome shotgun (WGS) entry which is preliminary data.</text>
</comment>
<dbReference type="Proteomes" id="UP000494216">
    <property type="component" value="Unassembled WGS sequence"/>
</dbReference>
<evidence type="ECO:0000256" key="11">
    <source>
        <dbReference type="RuleBase" id="RU365094"/>
    </source>
</evidence>
<dbReference type="PROSITE" id="PS50893">
    <property type="entry name" value="ABC_TRANSPORTER_2"/>
    <property type="match status" value="1"/>
</dbReference>
<keyword evidence="7 11" id="KW-0547">Nucleotide-binding</keyword>
<keyword evidence="14" id="KW-1185">Reference proteome</keyword>
<evidence type="ECO:0000256" key="10">
    <source>
        <dbReference type="ARBA" id="ARBA00023306"/>
    </source>
</evidence>
<evidence type="ECO:0000313" key="14">
    <source>
        <dbReference type="Proteomes" id="UP000494216"/>
    </source>
</evidence>
<evidence type="ECO:0000256" key="3">
    <source>
        <dbReference type="ARBA" id="ARBA00005417"/>
    </source>
</evidence>
<dbReference type="InterPro" id="IPR003439">
    <property type="entry name" value="ABC_transporter-like_ATP-bd"/>
</dbReference>
<comment type="subunit">
    <text evidence="11">Homodimer. Forms a membrane-associated complex with FtsX.</text>
</comment>
<dbReference type="GO" id="GO:0005886">
    <property type="term" value="C:plasma membrane"/>
    <property type="evidence" value="ECO:0007669"/>
    <property type="project" value="UniProtKB-SubCell"/>
</dbReference>
<evidence type="ECO:0000256" key="1">
    <source>
        <dbReference type="ARBA" id="ARBA00002579"/>
    </source>
</evidence>
<keyword evidence="5 11" id="KW-1003">Cell membrane</keyword>
<dbReference type="SMART" id="SM00382">
    <property type="entry name" value="AAA"/>
    <property type="match status" value="1"/>
</dbReference>
<dbReference type="PROSITE" id="PS00211">
    <property type="entry name" value="ABC_TRANSPORTER_1"/>
    <property type="match status" value="1"/>
</dbReference>
<dbReference type="PANTHER" id="PTHR24220">
    <property type="entry name" value="IMPORT ATP-BINDING PROTEIN"/>
    <property type="match status" value="1"/>
</dbReference>
<dbReference type="FunFam" id="3.40.50.300:FF:000056">
    <property type="entry name" value="Cell division ATP-binding protein FtsE"/>
    <property type="match status" value="1"/>
</dbReference>
<dbReference type="InterPro" id="IPR027417">
    <property type="entry name" value="P-loop_NTPase"/>
</dbReference>
<evidence type="ECO:0000256" key="2">
    <source>
        <dbReference type="ARBA" id="ARBA00004202"/>
    </source>
</evidence>
<keyword evidence="8 11" id="KW-0067">ATP-binding</keyword>
<dbReference type="Pfam" id="PF00005">
    <property type="entry name" value="ABC_tran"/>
    <property type="match status" value="1"/>
</dbReference>
<evidence type="ECO:0000256" key="4">
    <source>
        <dbReference type="ARBA" id="ARBA00020019"/>
    </source>
</evidence>
<dbReference type="PANTHER" id="PTHR24220:SF470">
    <property type="entry name" value="CELL DIVISION ATP-BINDING PROTEIN FTSE"/>
    <property type="match status" value="1"/>
</dbReference>
<dbReference type="RefSeq" id="WP_174626608.1">
    <property type="nucleotide sequence ID" value="NZ_CADCXN010000080.1"/>
</dbReference>
<evidence type="ECO:0000256" key="9">
    <source>
        <dbReference type="ARBA" id="ARBA00023136"/>
    </source>
</evidence>
<keyword evidence="9 11" id="KW-0472">Membrane</keyword>
<dbReference type="EMBL" id="CADCXN010000080">
    <property type="protein sequence ID" value="CAA9891774.1"/>
    <property type="molecule type" value="Genomic_DNA"/>
</dbReference>
<reference evidence="13 14" key="1">
    <citation type="submission" date="2020-02" db="EMBL/GenBank/DDBJ databases">
        <authorList>
            <person name="Hogendoorn C."/>
        </authorList>
    </citation>
    <scope>NUCLEOTIDE SEQUENCE [LARGE SCALE GENOMIC DNA]</scope>
    <source>
        <strain evidence="13">METHB21</strain>
    </source>
</reference>
<dbReference type="Gene3D" id="3.40.50.300">
    <property type="entry name" value="P-loop containing nucleotide triphosphate hydrolases"/>
    <property type="match status" value="1"/>
</dbReference>
<dbReference type="AlphaFoldDB" id="A0A8S0X920"/>
<dbReference type="GO" id="GO:0051301">
    <property type="term" value="P:cell division"/>
    <property type="evidence" value="ECO:0007669"/>
    <property type="project" value="UniProtKB-UniRule"/>
</dbReference>
<keyword evidence="6 11" id="KW-0132">Cell division</keyword>
<dbReference type="InterPro" id="IPR005286">
    <property type="entry name" value="Cell_div_FtsE"/>
</dbReference>
<dbReference type="NCBIfam" id="TIGR02673">
    <property type="entry name" value="FtsE"/>
    <property type="match status" value="1"/>
</dbReference>
<keyword evidence="10 11" id="KW-0131">Cell cycle</keyword>
<proteinExistence type="inferred from homology"/>